<feature type="domain" description="General stress protein FMN-binding split barrel" evidence="2">
    <location>
        <begin position="53"/>
        <end position="196"/>
    </location>
</feature>
<dbReference type="HOGENOM" id="CLU_091428_1_1_5"/>
<keyword evidence="4" id="KW-1185">Reference proteome</keyword>
<dbReference type="InterPro" id="IPR012349">
    <property type="entry name" value="Split_barrel_FMN-bd"/>
</dbReference>
<dbReference type="EMBL" id="ADVL01000783">
    <property type="protein sequence ID" value="EFH09471.1"/>
    <property type="molecule type" value="Genomic_DNA"/>
</dbReference>
<organism evidence="3 4">
    <name type="scientific">Pseudoroseomonas cervicalis ATCC 49957</name>
    <dbReference type="NCBI Taxonomy" id="525371"/>
    <lineage>
        <taxon>Bacteria</taxon>
        <taxon>Pseudomonadati</taxon>
        <taxon>Pseudomonadota</taxon>
        <taxon>Alphaproteobacteria</taxon>
        <taxon>Acetobacterales</taxon>
        <taxon>Roseomonadaceae</taxon>
        <taxon>Roseomonas</taxon>
    </lineage>
</organism>
<dbReference type="PANTHER" id="PTHR34818">
    <property type="entry name" value="PROTEIN BLI-3"/>
    <property type="match status" value="1"/>
</dbReference>
<dbReference type="PANTHER" id="PTHR34818:SF1">
    <property type="entry name" value="PROTEIN BLI-3"/>
    <property type="match status" value="1"/>
</dbReference>
<protein>
    <submittedName>
        <fullName evidence="3">Pyridoxamine 5'-phosphate oxidase family protein</fullName>
    </submittedName>
</protein>
<evidence type="ECO:0000313" key="4">
    <source>
        <dbReference type="Proteomes" id="UP000005324"/>
    </source>
</evidence>
<accession>D5RT95</accession>
<sequence>MVAERCGRGAALSIAAPRNRARGRNPGGGGRVLLPTEVEDPMHSDRNEDEMRMKVREMISGIGTAIMTTIDEQGRLRGRPMRGIGPDQDGRTLWFFTRMDSPKVAELKADSRVLLGYADVKSQDYVALSGRARIVTDAAKKKELWAEPMRTWLPEGPEGADVGLIAVEIEGAEYWDGVSSTLRFAFGYAKALATGEPAHTGENAKVAFR</sequence>
<dbReference type="AlphaFoldDB" id="D5RT95"/>
<dbReference type="InterPro" id="IPR052917">
    <property type="entry name" value="Stress-Dev_Protein"/>
</dbReference>
<feature type="region of interest" description="Disordered" evidence="1">
    <location>
        <begin position="17"/>
        <end position="36"/>
    </location>
</feature>
<proteinExistence type="predicted"/>
<comment type="caution">
    <text evidence="3">The sequence shown here is derived from an EMBL/GenBank/DDBJ whole genome shotgun (WGS) entry which is preliminary data.</text>
</comment>
<evidence type="ECO:0000256" key="1">
    <source>
        <dbReference type="SAM" id="MobiDB-lite"/>
    </source>
</evidence>
<evidence type="ECO:0000313" key="3">
    <source>
        <dbReference type="EMBL" id="EFH09471.1"/>
    </source>
</evidence>
<gene>
    <name evidence="3" type="ORF">HMPREF0731_4307</name>
</gene>
<dbReference type="Proteomes" id="UP000005324">
    <property type="component" value="Unassembled WGS sequence"/>
</dbReference>
<dbReference type="InterPro" id="IPR038725">
    <property type="entry name" value="YdaG_split_barrel_FMN-bd"/>
</dbReference>
<dbReference type="SUPFAM" id="SSF50475">
    <property type="entry name" value="FMN-binding split barrel"/>
    <property type="match status" value="1"/>
</dbReference>
<name>D5RT95_9PROT</name>
<dbReference type="Gene3D" id="2.30.110.10">
    <property type="entry name" value="Electron Transport, Fmn-binding Protein, Chain A"/>
    <property type="match status" value="1"/>
</dbReference>
<evidence type="ECO:0000259" key="2">
    <source>
        <dbReference type="Pfam" id="PF16242"/>
    </source>
</evidence>
<reference evidence="3 4" key="1">
    <citation type="submission" date="2010-04" db="EMBL/GenBank/DDBJ databases">
        <authorList>
            <person name="Qin X."/>
            <person name="Bachman B."/>
            <person name="Battles P."/>
            <person name="Bell A."/>
            <person name="Bess C."/>
            <person name="Bickham C."/>
            <person name="Chaboub L."/>
            <person name="Chen D."/>
            <person name="Coyle M."/>
            <person name="Deiros D.R."/>
            <person name="Dinh H."/>
            <person name="Forbes L."/>
            <person name="Fowler G."/>
            <person name="Francisco L."/>
            <person name="Fu Q."/>
            <person name="Gubbala S."/>
            <person name="Hale W."/>
            <person name="Han Y."/>
            <person name="Hemphill L."/>
            <person name="Highlander S.K."/>
            <person name="Hirani K."/>
            <person name="Hogues M."/>
            <person name="Jackson L."/>
            <person name="Jakkamsetti A."/>
            <person name="Javaid M."/>
            <person name="Jiang H."/>
            <person name="Korchina V."/>
            <person name="Kovar C."/>
            <person name="Lara F."/>
            <person name="Lee S."/>
            <person name="Mata R."/>
            <person name="Mathew T."/>
            <person name="Moen C."/>
            <person name="Morales K."/>
            <person name="Munidasa M."/>
            <person name="Nazareth L."/>
            <person name="Ngo R."/>
            <person name="Nguyen L."/>
            <person name="Okwuonu G."/>
            <person name="Ongeri F."/>
            <person name="Patil S."/>
            <person name="Petrosino J."/>
            <person name="Pham C."/>
            <person name="Pham P."/>
            <person name="Pu L.-L."/>
            <person name="Puazo M."/>
            <person name="Raj R."/>
            <person name="Reid J."/>
            <person name="Rouhana J."/>
            <person name="Saada N."/>
            <person name="Shang Y."/>
            <person name="Simmons D."/>
            <person name="Thornton R."/>
            <person name="Warren J."/>
            <person name="Weissenberger G."/>
            <person name="Zhang J."/>
            <person name="Zhang L."/>
            <person name="Zhou C."/>
            <person name="Zhu D."/>
            <person name="Muzny D."/>
            <person name="Worley K."/>
            <person name="Gibbs R."/>
        </authorList>
    </citation>
    <scope>NUCLEOTIDE SEQUENCE [LARGE SCALE GENOMIC DNA]</scope>
    <source>
        <strain evidence="3 4">ATCC 49957</strain>
    </source>
</reference>
<dbReference type="Pfam" id="PF16242">
    <property type="entry name" value="Pyrid_ox_like"/>
    <property type="match status" value="1"/>
</dbReference>